<dbReference type="Proteomes" id="UP000565441">
    <property type="component" value="Unassembled WGS sequence"/>
</dbReference>
<name>A0A8H5M0M4_9AGAR</name>
<dbReference type="OrthoDB" id="2947936at2759"/>
<sequence>MTSVEAFKAMSDALLPYLTNPPVLPHAEQHAYLAASLEFAYTAVELVEAQLERSLRAVQDGLAAASTEHEILLMERRLVEEQQKVDHMKAKRRVETKRAIENAEHSRFRMSGHHIDSKSAETSPVKRRG</sequence>
<evidence type="ECO:0000313" key="3">
    <source>
        <dbReference type="Proteomes" id="UP000565441"/>
    </source>
</evidence>
<feature type="compositionally biased region" description="Basic and acidic residues" evidence="1">
    <location>
        <begin position="96"/>
        <end position="119"/>
    </location>
</feature>
<dbReference type="EMBL" id="JAACJP010000028">
    <property type="protein sequence ID" value="KAF5376462.1"/>
    <property type="molecule type" value="Genomic_DNA"/>
</dbReference>
<evidence type="ECO:0000256" key="1">
    <source>
        <dbReference type="SAM" id="MobiDB-lite"/>
    </source>
</evidence>
<keyword evidence="3" id="KW-1185">Reference proteome</keyword>
<organism evidence="2 3">
    <name type="scientific">Tricholomella constricta</name>
    <dbReference type="NCBI Taxonomy" id="117010"/>
    <lineage>
        <taxon>Eukaryota</taxon>
        <taxon>Fungi</taxon>
        <taxon>Dikarya</taxon>
        <taxon>Basidiomycota</taxon>
        <taxon>Agaricomycotina</taxon>
        <taxon>Agaricomycetes</taxon>
        <taxon>Agaricomycetidae</taxon>
        <taxon>Agaricales</taxon>
        <taxon>Tricholomatineae</taxon>
        <taxon>Lyophyllaceae</taxon>
        <taxon>Tricholomella</taxon>
    </lineage>
</organism>
<comment type="caution">
    <text evidence="2">The sequence shown here is derived from an EMBL/GenBank/DDBJ whole genome shotgun (WGS) entry which is preliminary data.</text>
</comment>
<dbReference type="AlphaFoldDB" id="A0A8H5M0M4"/>
<accession>A0A8H5M0M4</accession>
<gene>
    <name evidence="2" type="ORF">D9615_008602</name>
</gene>
<protein>
    <submittedName>
        <fullName evidence="2">Uncharacterized protein</fullName>
    </submittedName>
</protein>
<evidence type="ECO:0000313" key="2">
    <source>
        <dbReference type="EMBL" id="KAF5376462.1"/>
    </source>
</evidence>
<reference evidence="2 3" key="1">
    <citation type="journal article" date="2020" name="ISME J.">
        <title>Uncovering the hidden diversity of litter-decomposition mechanisms in mushroom-forming fungi.</title>
        <authorList>
            <person name="Floudas D."/>
            <person name="Bentzer J."/>
            <person name="Ahren D."/>
            <person name="Johansson T."/>
            <person name="Persson P."/>
            <person name="Tunlid A."/>
        </authorList>
    </citation>
    <scope>NUCLEOTIDE SEQUENCE [LARGE SCALE GENOMIC DNA]</scope>
    <source>
        <strain evidence="2 3">CBS 661.87</strain>
    </source>
</reference>
<proteinExistence type="predicted"/>
<feature type="region of interest" description="Disordered" evidence="1">
    <location>
        <begin position="84"/>
        <end position="129"/>
    </location>
</feature>